<evidence type="ECO:0000313" key="2">
    <source>
        <dbReference type="Proteomes" id="UP000185494"/>
    </source>
</evidence>
<dbReference type="PANTHER" id="PTHR12526">
    <property type="entry name" value="GLYCOSYLTRANSFERASE"/>
    <property type="match status" value="1"/>
</dbReference>
<dbReference type="GO" id="GO:0016757">
    <property type="term" value="F:glycosyltransferase activity"/>
    <property type="evidence" value="ECO:0007669"/>
    <property type="project" value="TreeGrafter"/>
</dbReference>
<accession>A0A1L7AFB8</accession>
<proteinExistence type="predicted"/>
<dbReference type="Gene3D" id="3.40.50.2000">
    <property type="entry name" value="Glycogen Phosphorylase B"/>
    <property type="match status" value="2"/>
</dbReference>
<dbReference type="eggNOG" id="COG0438">
    <property type="taxonomic scope" value="Bacteria"/>
</dbReference>
<name>A0A1L7AFB8_9PROT</name>
<dbReference type="CDD" id="cd03801">
    <property type="entry name" value="GT4_PimA-like"/>
    <property type="match status" value="1"/>
</dbReference>
<dbReference type="AlphaFoldDB" id="A0A1L7AFB8"/>
<dbReference type="EMBL" id="CP015583">
    <property type="protein sequence ID" value="APT57485.1"/>
    <property type="molecule type" value="Genomic_DNA"/>
</dbReference>
<dbReference type="STRING" id="257708.RGI145_10640"/>
<sequence length="759" mass="79006">MPPMRNGIADYAGALTDALSGAYDCDIRDSEEAAGAAIPPGARALHQLGNNPSHAFVLRALRRVPGVVTLHDMTLAVPARLALPPGEIREACPALWEGLARPWLERGRLPGAAASALDLLRPALRGARAVVVHSRHAEELLRQRCPELALRCAVIPHLALPGPSDREAARAALGLPGDAFVVLTAGFASRAKRLGWVAEAVAALAPRRPDLLWVHAGEWDEAVTGPPGAAVERLRAQGRLRVTGFLEESRLGLHIAACDVLANLRAPSVGESSGTLARALAAGRCALVSDTGAYAELPRDAVLAVPALAPQRAMVAALAALSCDPGLRDAIGERARLFARTVLSPEAVARAYRAVIEDFRAAPPPLAVPGPLARPAAARGAPPRILLVSPLSPVPVRAGNAARIARLAGALASRGLPMELAAPVIPPGSAGSGASPWLAWHPIPWRPARFPAHADRWALDDWCPPETVEAVAALHRQGRHDVVIASYTWMSAVLEAVPGAFRVLDTHDLVGGRAGEAARLGLAPSWYWTGLAEEAAGLARADLVLGIQPEESEVLRQRGARAVLTVGHAPGGASGTAPHAGGAAAWEFGLLASGNVWNQHGAAALDRALAHHPDIPWLLAGEARVEGGFRSAGTALGPVEEAGAFYRLVDCVVNPVEGGTGLKIKTVEALGLGHPVIGTRHAFAGLGARHPAQQAEDAAAVAEWMAEYRASPALRTEILQASRELAGRWRTSVEEGLDRFAALLRAGGVTPEPGSGGPG</sequence>
<evidence type="ECO:0000313" key="1">
    <source>
        <dbReference type="EMBL" id="APT57485.1"/>
    </source>
</evidence>
<dbReference type="Proteomes" id="UP000185494">
    <property type="component" value="Chromosome 1"/>
</dbReference>
<dbReference type="PANTHER" id="PTHR12526:SF636">
    <property type="entry name" value="BLL3647 PROTEIN"/>
    <property type="match status" value="1"/>
</dbReference>
<dbReference type="SUPFAM" id="SSF53756">
    <property type="entry name" value="UDP-Glycosyltransferase/glycogen phosphorylase"/>
    <property type="match status" value="2"/>
</dbReference>
<organism evidence="1 2">
    <name type="scientific">Roseomonas gilardii</name>
    <dbReference type="NCBI Taxonomy" id="257708"/>
    <lineage>
        <taxon>Bacteria</taxon>
        <taxon>Pseudomonadati</taxon>
        <taxon>Pseudomonadota</taxon>
        <taxon>Alphaproteobacteria</taxon>
        <taxon>Acetobacterales</taxon>
        <taxon>Roseomonadaceae</taxon>
        <taxon>Roseomonas</taxon>
    </lineage>
</organism>
<protein>
    <submittedName>
        <fullName evidence="1">Uncharacterized protein</fullName>
    </submittedName>
</protein>
<dbReference type="KEGG" id="rgi:RGI145_10640"/>
<reference evidence="1 2" key="1">
    <citation type="submission" date="2016-05" db="EMBL/GenBank/DDBJ databases">
        <title>Complete Genome and Methylome Analysis of Psychrotrophic Bacterial Isolates from Antarctic Lake Untersee.</title>
        <authorList>
            <person name="Fomenkov A."/>
            <person name="Akimov V.N."/>
            <person name="Vasilyeva L.V."/>
            <person name="Andersen D."/>
            <person name="Vincze T."/>
            <person name="Roberts R.J."/>
        </authorList>
    </citation>
    <scope>NUCLEOTIDE SEQUENCE [LARGE SCALE GENOMIC DNA]</scope>
    <source>
        <strain evidence="1 2">U14-5</strain>
    </source>
</reference>
<gene>
    <name evidence="1" type="ORF">RGI145_10640</name>
</gene>
<dbReference type="eggNOG" id="COG2227">
    <property type="taxonomic scope" value="Bacteria"/>
</dbReference>
<dbReference type="Pfam" id="PF13692">
    <property type="entry name" value="Glyco_trans_1_4"/>
    <property type="match status" value="1"/>
</dbReference>